<dbReference type="SUPFAM" id="SSF46689">
    <property type="entry name" value="Homeodomain-like"/>
    <property type="match status" value="1"/>
</dbReference>
<dbReference type="GO" id="GO:0003677">
    <property type="term" value="F:DNA binding"/>
    <property type="evidence" value="ECO:0007669"/>
    <property type="project" value="UniProtKB-UniRule"/>
</dbReference>
<evidence type="ECO:0000256" key="2">
    <source>
        <dbReference type="PROSITE-ProRule" id="PRU00335"/>
    </source>
</evidence>
<dbReference type="InterPro" id="IPR001647">
    <property type="entry name" value="HTH_TetR"/>
</dbReference>
<dbReference type="Pfam" id="PF17926">
    <property type="entry name" value="TetR_C_21"/>
    <property type="match status" value="1"/>
</dbReference>
<dbReference type="Gene3D" id="1.10.357.10">
    <property type="entry name" value="Tetracycline Repressor, domain 2"/>
    <property type="match status" value="1"/>
</dbReference>
<protein>
    <submittedName>
        <fullName evidence="4">Transcriptional regulator, TetR family</fullName>
    </submittedName>
</protein>
<accession>A0A1G7YCE0</accession>
<dbReference type="SUPFAM" id="SSF48498">
    <property type="entry name" value="Tetracyclin repressor-like, C-terminal domain"/>
    <property type="match status" value="1"/>
</dbReference>
<dbReference type="Pfam" id="PF00440">
    <property type="entry name" value="TetR_N"/>
    <property type="match status" value="1"/>
</dbReference>
<dbReference type="PRINTS" id="PR00455">
    <property type="entry name" value="HTHTETR"/>
</dbReference>
<dbReference type="InterPro" id="IPR036271">
    <property type="entry name" value="Tet_transcr_reg_TetR-rel_C_sf"/>
</dbReference>
<feature type="DNA-binding region" description="H-T-H motif" evidence="2">
    <location>
        <begin position="29"/>
        <end position="48"/>
    </location>
</feature>
<name>A0A1G7YCE0_9ACTN</name>
<dbReference type="EMBL" id="FNAX01000038">
    <property type="protein sequence ID" value="SDG94007.1"/>
    <property type="molecule type" value="Genomic_DNA"/>
</dbReference>
<dbReference type="InterPro" id="IPR050109">
    <property type="entry name" value="HTH-type_TetR-like_transc_reg"/>
</dbReference>
<evidence type="ECO:0000256" key="1">
    <source>
        <dbReference type="ARBA" id="ARBA00023125"/>
    </source>
</evidence>
<evidence type="ECO:0000313" key="4">
    <source>
        <dbReference type="EMBL" id="SDG94007.1"/>
    </source>
</evidence>
<evidence type="ECO:0000259" key="3">
    <source>
        <dbReference type="PROSITE" id="PS50977"/>
    </source>
</evidence>
<dbReference type="InterPro" id="IPR041467">
    <property type="entry name" value="Sco4008_C"/>
</dbReference>
<feature type="domain" description="HTH tetR-type" evidence="3">
    <location>
        <begin position="6"/>
        <end position="66"/>
    </location>
</feature>
<dbReference type="Proteomes" id="UP000198614">
    <property type="component" value="Unassembled WGS sequence"/>
</dbReference>
<sequence length="196" mass="21628">MVRDSAETQRRLREAAAAEFAERGPDGTTMTRIARRAGVNKERLYAYFGDKDDLFAAVVTEALERLSAAAAPDGIDFGDLGEVAGRTFDYYAAHPELARLLLWEGLRADRSTDLRARAEHYRRKVAATRRAQERQAIDPGVDPGYLMFAVIGLVTSWYSLPQVAEMLTGEATVAPAELARRRAFVVATARRIAAPD</sequence>
<dbReference type="PANTHER" id="PTHR30328">
    <property type="entry name" value="TRANSCRIPTIONAL REPRESSOR"/>
    <property type="match status" value="1"/>
</dbReference>
<gene>
    <name evidence="4" type="ORF">SAMN05216260_13817</name>
</gene>
<dbReference type="InterPro" id="IPR009057">
    <property type="entry name" value="Homeodomain-like_sf"/>
</dbReference>
<dbReference type="AlphaFoldDB" id="A0A1G7YCE0"/>
<evidence type="ECO:0000313" key="5">
    <source>
        <dbReference type="Proteomes" id="UP000198614"/>
    </source>
</evidence>
<dbReference type="PANTHER" id="PTHR30328:SF54">
    <property type="entry name" value="HTH-TYPE TRANSCRIPTIONAL REPRESSOR SCO4008"/>
    <property type="match status" value="1"/>
</dbReference>
<proteinExistence type="predicted"/>
<dbReference type="OrthoDB" id="4726108at2"/>
<dbReference type="PROSITE" id="PS50977">
    <property type="entry name" value="HTH_TETR_2"/>
    <property type="match status" value="1"/>
</dbReference>
<reference evidence="4 5" key="1">
    <citation type="submission" date="2016-10" db="EMBL/GenBank/DDBJ databases">
        <authorList>
            <person name="de Groot N.N."/>
        </authorList>
    </citation>
    <scope>NUCLEOTIDE SEQUENCE [LARGE SCALE GENOMIC DNA]</scope>
    <source>
        <strain evidence="4 5">CGMCC 4.1859</strain>
    </source>
</reference>
<keyword evidence="1 2" id="KW-0238">DNA-binding</keyword>
<dbReference type="GO" id="GO:0006355">
    <property type="term" value="P:regulation of DNA-templated transcription"/>
    <property type="evidence" value="ECO:0007669"/>
    <property type="project" value="UniProtKB-ARBA"/>
</dbReference>
<organism evidence="4 5">
    <name type="scientific">Streptomyces griseoaurantiacus</name>
    <dbReference type="NCBI Taxonomy" id="68213"/>
    <lineage>
        <taxon>Bacteria</taxon>
        <taxon>Bacillati</taxon>
        <taxon>Actinomycetota</taxon>
        <taxon>Actinomycetes</taxon>
        <taxon>Kitasatosporales</taxon>
        <taxon>Streptomycetaceae</taxon>
        <taxon>Streptomyces</taxon>
        <taxon>Streptomyces aurantiacus group</taxon>
    </lineage>
</organism>